<keyword evidence="3" id="KW-0372">Hormone</keyword>
<keyword evidence="4" id="KW-0732">Signal</keyword>
<keyword evidence="6" id="KW-1185">Reference proteome</keyword>
<dbReference type="Pfam" id="PF00473">
    <property type="entry name" value="CRF"/>
    <property type="match status" value="1"/>
</dbReference>
<evidence type="ECO:0000256" key="1">
    <source>
        <dbReference type="ARBA" id="ARBA00004613"/>
    </source>
</evidence>
<gene>
    <name evidence="7" type="primary">LOC111086081</name>
</gene>
<dbReference type="Proteomes" id="UP000694941">
    <property type="component" value="Unplaced"/>
</dbReference>
<name>A0ABM1SHZ8_LIMPO</name>
<evidence type="ECO:0000259" key="5">
    <source>
        <dbReference type="SMART" id="SM00039"/>
    </source>
</evidence>
<feature type="domain" description="Corticotropin-releasing factor" evidence="5">
    <location>
        <begin position="151"/>
        <end position="194"/>
    </location>
</feature>
<evidence type="ECO:0000313" key="6">
    <source>
        <dbReference type="Proteomes" id="UP000694941"/>
    </source>
</evidence>
<proteinExistence type="predicted"/>
<organism evidence="6 7">
    <name type="scientific">Limulus polyphemus</name>
    <name type="common">Atlantic horseshoe crab</name>
    <dbReference type="NCBI Taxonomy" id="6850"/>
    <lineage>
        <taxon>Eukaryota</taxon>
        <taxon>Metazoa</taxon>
        <taxon>Ecdysozoa</taxon>
        <taxon>Arthropoda</taxon>
        <taxon>Chelicerata</taxon>
        <taxon>Merostomata</taxon>
        <taxon>Xiphosura</taxon>
        <taxon>Limulidae</taxon>
        <taxon>Limulus</taxon>
    </lineage>
</organism>
<reference evidence="7" key="1">
    <citation type="submission" date="2025-08" db="UniProtKB">
        <authorList>
            <consortium name="RefSeq"/>
        </authorList>
    </citation>
    <scope>IDENTIFICATION</scope>
    <source>
        <tissue evidence="7">Muscle</tissue>
    </source>
</reference>
<evidence type="ECO:0000313" key="7">
    <source>
        <dbReference type="RefSeq" id="XP_022243253.1"/>
    </source>
</evidence>
<sequence length="223" mass="25213">MSSGCRTLSIGMHVILLLLWTQLDNTTGHPSRHSYLDNHAASSVSSLPEATSENVAYTLPVNSKQFLLNIFSSGLSDPYRGYEIPVGTEDFYDPGIYDEWERLSPEEASKLATYSDLFEVDVNDQKPYLSMSDEDSPFQDIVESAIAKRGSRPSLSIVSPLDVLSQRLRFEMARHWMKQSQKQIKENAALLRHLGKRDTTRLTFNLRETQRHHEALLGVPSDV</sequence>
<dbReference type="SMART" id="SM00039">
    <property type="entry name" value="CRF"/>
    <property type="match status" value="1"/>
</dbReference>
<dbReference type="InterPro" id="IPR000187">
    <property type="entry name" value="CRF"/>
</dbReference>
<protein>
    <submittedName>
        <fullName evidence="7">Uncharacterized protein LOC111086081</fullName>
    </submittedName>
</protein>
<evidence type="ECO:0000256" key="2">
    <source>
        <dbReference type="ARBA" id="ARBA00022525"/>
    </source>
</evidence>
<dbReference type="RefSeq" id="XP_022243253.1">
    <property type="nucleotide sequence ID" value="XM_022387545.1"/>
</dbReference>
<feature type="chain" id="PRO_5046410664" evidence="4">
    <location>
        <begin position="29"/>
        <end position="223"/>
    </location>
</feature>
<keyword evidence="2" id="KW-0964">Secreted</keyword>
<feature type="signal peptide" evidence="4">
    <location>
        <begin position="1"/>
        <end position="28"/>
    </location>
</feature>
<comment type="subcellular location">
    <subcellularLocation>
        <location evidence="1">Secreted</location>
    </subcellularLocation>
</comment>
<dbReference type="GeneID" id="111086081"/>
<evidence type="ECO:0000256" key="4">
    <source>
        <dbReference type="SAM" id="SignalP"/>
    </source>
</evidence>
<accession>A0ABM1SHZ8</accession>
<evidence type="ECO:0000256" key="3">
    <source>
        <dbReference type="ARBA" id="ARBA00022702"/>
    </source>
</evidence>